<accession>A0ABQ5GBT8</accession>
<dbReference type="EMBL" id="BQNB010018297">
    <property type="protein sequence ID" value="GJT72854.1"/>
    <property type="molecule type" value="Genomic_DNA"/>
</dbReference>
<feature type="compositionally biased region" description="Basic and acidic residues" evidence="1">
    <location>
        <begin position="439"/>
        <end position="455"/>
    </location>
</feature>
<feature type="signal peptide" evidence="2">
    <location>
        <begin position="1"/>
        <end position="20"/>
    </location>
</feature>
<dbReference type="Proteomes" id="UP001151760">
    <property type="component" value="Unassembled WGS sequence"/>
</dbReference>
<evidence type="ECO:0000313" key="4">
    <source>
        <dbReference type="Proteomes" id="UP001151760"/>
    </source>
</evidence>
<evidence type="ECO:0000256" key="2">
    <source>
        <dbReference type="SAM" id="SignalP"/>
    </source>
</evidence>
<proteinExistence type="predicted"/>
<protein>
    <submittedName>
        <fullName evidence="3">Uncharacterized protein</fullName>
    </submittedName>
</protein>
<organism evidence="3 4">
    <name type="scientific">Tanacetum coccineum</name>
    <dbReference type="NCBI Taxonomy" id="301880"/>
    <lineage>
        <taxon>Eukaryota</taxon>
        <taxon>Viridiplantae</taxon>
        <taxon>Streptophyta</taxon>
        <taxon>Embryophyta</taxon>
        <taxon>Tracheophyta</taxon>
        <taxon>Spermatophyta</taxon>
        <taxon>Magnoliopsida</taxon>
        <taxon>eudicotyledons</taxon>
        <taxon>Gunneridae</taxon>
        <taxon>Pentapetalae</taxon>
        <taxon>asterids</taxon>
        <taxon>campanulids</taxon>
        <taxon>Asterales</taxon>
        <taxon>Asteraceae</taxon>
        <taxon>Asteroideae</taxon>
        <taxon>Anthemideae</taxon>
        <taxon>Anthemidinae</taxon>
        <taxon>Tanacetum</taxon>
    </lineage>
</organism>
<evidence type="ECO:0000313" key="3">
    <source>
        <dbReference type="EMBL" id="GJT72854.1"/>
    </source>
</evidence>
<feature type="compositionally biased region" description="Pro residues" evidence="1">
    <location>
        <begin position="332"/>
        <end position="342"/>
    </location>
</feature>
<feature type="region of interest" description="Disordered" evidence="1">
    <location>
        <begin position="317"/>
        <end position="363"/>
    </location>
</feature>
<sequence>MSVYYHIQVLTLFILQLLFLEDLQFRVQTRSKVTKSYGAHAFKISDALVDEKLGLVVSYAGRTATIPVLEKFKILIDFALWAQKAIATKWVYINKKDKRGVVGLKPLGSFSLCPLTGISIVLSDGLKSSLMVYTKLPEPGDKYVAEILKKFDFVSVKTDSTPIETHKPLVKGPYYVCRANPICAFGILECPQFEPGKHIQIVTSTGAILEGNTTKEVSISWQETYFLGNAKSRQLWILLLQRQNMLTAAILLWASLWISNFNMLGLMVFLDKQLKNVPVPLDHFPINALTSKVFSFMVKKGKHFSGKVTPLFPNMLVQPTEDEGEGSERPSEPQPIPSPPHPKGSGGNHGGQSSSDKSLSGNEGDMTLQSVYDLCISLCTQSVSKQGRNLPKLKIEIDTICNAMLVALALLARKKKGVVSTEVHLILINTSLQFSTTSPDERPDEGYVDQLKERSATPTLSPTPTPTIFGDDETIAQPLALSRSRVATPKDKAQHYILRPYSLDKSDTESEDINESEKKFKMLAHDEEIARKVQEDWEAEEEVKKLAEKRRYKC</sequence>
<evidence type="ECO:0000256" key="1">
    <source>
        <dbReference type="SAM" id="MobiDB-lite"/>
    </source>
</evidence>
<keyword evidence="2" id="KW-0732">Signal</keyword>
<reference evidence="3" key="2">
    <citation type="submission" date="2022-01" db="EMBL/GenBank/DDBJ databases">
        <authorList>
            <person name="Yamashiro T."/>
            <person name="Shiraishi A."/>
            <person name="Satake H."/>
            <person name="Nakayama K."/>
        </authorList>
    </citation>
    <scope>NUCLEOTIDE SEQUENCE</scope>
</reference>
<name>A0ABQ5GBT8_9ASTR</name>
<feature type="chain" id="PRO_5046025537" evidence="2">
    <location>
        <begin position="21"/>
        <end position="554"/>
    </location>
</feature>
<gene>
    <name evidence="3" type="ORF">Tco_1032140</name>
</gene>
<feature type="region of interest" description="Disordered" evidence="1">
    <location>
        <begin position="435"/>
        <end position="471"/>
    </location>
</feature>
<reference evidence="3" key="1">
    <citation type="journal article" date="2022" name="Int. J. Mol. Sci.">
        <title>Draft Genome of Tanacetum Coccineum: Genomic Comparison of Closely Related Tanacetum-Family Plants.</title>
        <authorList>
            <person name="Yamashiro T."/>
            <person name="Shiraishi A."/>
            <person name="Nakayama K."/>
            <person name="Satake H."/>
        </authorList>
    </citation>
    <scope>NUCLEOTIDE SEQUENCE</scope>
</reference>
<keyword evidence="4" id="KW-1185">Reference proteome</keyword>
<comment type="caution">
    <text evidence="3">The sequence shown here is derived from an EMBL/GenBank/DDBJ whole genome shotgun (WGS) entry which is preliminary data.</text>
</comment>